<dbReference type="Pfam" id="PF10470">
    <property type="entry name" value="AKAP7_RIRII_bdg"/>
    <property type="match status" value="1"/>
</dbReference>
<reference evidence="3" key="1">
    <citation type="submission" date="2025-08" db="UniProtKB">
        <authorList>
            <consortium name="Ensembl"/>
        </authorList>
    </citation>
    <scope>IDENTIFICATION</scope>
</reference>
<evidence type="ECO:0000313" key="3">
    <source>
        <dbReference type="Ensembl" id="ENSSSCP00030031114.1"/>
    </source>
</evidence>
<feature type="domain" description="A-kinase anchor protein 7 RI-RII subunit-binding" evidence="2">
    <location>
        <begin position="37"/>
        <end position="72"/>
    </location>
</feature>
<dbReference type="Ensembl" id="ENSSSCT00030067984.1">
    <property type="protein sequence ID" value="ENSSSCP00030031114.1"/>
    <property type="gene ID" value="ENSSSCG00030048688.1"/>
</dbReference>
<sequence>RKEEVISELRSATSLALQQTHGQIPCLNSSDKAGGSPNTGKSVALKKRLKKASVLQSAQQYLQETYNKNKEGN</sequence>
<dbReference type="InterPro" id="IPR019511">
    <property type="entry name" value="AKAP7_RI-RII-bd_dom"/>
</dbReference>
<proteinExistence type="predicted"/>
<feature type="compositionally biased region" description="Polar residues" evidence="1">
    <location>
        <begin position="26"/>
        <end position="41"/>
    </location>
</feature>
<name>A0A8D0X1N7_PIG</name>
<feature type="region of interest" description="Disordered" evidence="1">
    <location>
        <begin position="26"/>
        <end position="47"/>
    </location>
</feature>
<evidence type="ECO:0000313" key="4">
    <source>
        <dbReference type="Proteomes" id="UP000694570"/>
    </source>
</evidence>
<protein>
    <recommendedName>
        <fullName evidence="2">A-kinase anchor protein 7 RI-RII subunit-binding domain-containing protein</fullName>
    </recommendedName>
</protein>
<accession>A0A8D0X1N7</accession>
<dbReference type="AlphaFoldDB" id="A0A8D0X1N7"/>
<dbReference type="Proteomes" id="UP000694570">
    <property type="component" value="Unplaced"/>
</dbReference>
<evidence type="ECO:0000256" key="1">
    <source>
        <dbReference type="SAM" id="MobiDB-lite"/>
    </source>
</evidence>
<organism evidence="3 4">
    <name type="scientific">Sus scrofa</name>
    <name type="common">Pig</name>
    <dbReference type="NCBI Taxonomy" id="9823"/>
    <lineage>
        <taxon>Eukaryota</taxon>
        <taxon>Metazoa</taxon>
        <taxon>Chordata</taxon>
        <taxon>Craniata</taxon>
        <taxon>Vertebrata</taxon>
        <taxon>Euteleostomi</taxon>
        <taxon>Mammalia</taxon>
        <taxon>Eutheria</taxon>
        <taxon>Laurasiatheria</taxon>
        <taxon>Artiodactyla</taxon>
        <taxon>Suina</taxon>
        <taxon>Suidae</taxon>
        <taxon>Sus</taxon>
    </lineage>
</organism>
<evidence type="ECO:0000259" key="2">
    <source>
        <dbReference type="Pfam" id="PF10470"/>
    </source>
</evidence>